<protein>
    <submittedName>
        <fullName evidence="1">Uncharacterized protein</fullName>
    </submittedName>
</protein>
<accession>A0A1A3N0Q0</accession>
<name>A0A1A3N0Q0_MYCAS</name>
<proteinExistence type="predicted"/>
<keyword evidence="2" id="KW-1185">Reference proteome</keyword>
<evidence type="ECO:0000313" key="1">
    <source>
        <dbReference type="EMBL" id="OBK14634.1"/>
    </source>
</evidence>
<evidence type="ECO:0000313" key="2">
    <source>
        <dbReference type="Proteomes" id="UP000093629"/>
    </source>
</evidence>
<sequence length="62" mass="7065">MIQLHATDHHQRRREHFLGSARGGTVIHNGIVAFFQTDLAEELENVALPVPVRHSQQELLRS</sequence>
<organism evidence="1 2">
    <name type="scientific">Mycobacterium asiaticum</name>
    <dbReference type="NCBI Taxonomy" id="1790"/>
    <lineage>
        <taxon>Bacteria</taxon>
        <taxon>Bacillati</taxon>
        <taxon>Actinomycetota</taxon>
        <taxon>Actinomycetes</taxon>
        <taxon>Mycobacteriales</taxon>
        <taxon>Mycobacteriaceae</taxon>
        <taxon>Mycobacterium</taxon>
    </lineage>
</organism>
<dbReference type="Proteomes" id="UP000093629">
    <property type="component" value="Unassembled WGS sequence"/>
</dbReference>
<reference evidence="1 2" key="1">
    <citation type="submission" date="2016-06" db="EMBL/GenBank/DDBJ databases">
        <authorList>
            <person name="Kjaerup R.B."/>
            <person name="Dalgaard T.S."/>
            <person name="Juul-Madsen H.R."/>
        </authorList>
    </citation>
    <scope>NUCLEOTIDE SEQUENCE [LARGE SCALE GENOMIC DNA]</scope>
    <source>
        <strain evidence="1 2">1245139.5</strain>
    </source>
</reference>
<comment type="caution">
    <text evidence="1">The sequence shown here is derived from an EMBL/GenBank/DDBJ whole genome shotgun (WGS) entry which is preliminary data.</text>
</comment>
<gene>
    <name evidence="1" type="ORF">A5636_07365</name>
</gene>
<dbReference type="AlphaFoldDB" id="A0A1A3N0Q0"/>
<dbReference type="EMBL" id="LZLQ01000095">
    <property type="protein sequence ID" value="OBK14634.1"/>
    <property type="molecule type" value="Genomic_DNA"/>
</dbReference>